<dbReference type="Gene3D" id="1.10.530.10">
    <property type="match status" value="1"/>
</dbReference>
<reference evidence="6 7" key="1">
    <citation type="submission" date="2016-10" db="EMBL/GenBank/DDBJ databases">
        <authorList>
            <person name="de Groot N.N."/>
        </authorList>
    </citation>
    <scope>NUCLEOTIDE SEQUENCE [LARGE SCALE GENOMIC DNA]</scope>
    <source>
        <strain evidence="6 7">DSM 2698</strain>
    </source>
</reference>
<feature type="domain" description="Transglycosylase SLT" evidence="5">
    <location>
        <begin position="113"/>
        <end position="210"/>
    </location>
</feature>
<feature type="chain" id="PRO_5011752189" evidence="4">
    <location>
        <begin position="21"/>
        <end position="233"/>
    </location>
</feature>
<dbReference type="Proteomes" id="UP000199347">
    <property type="component" value="Unassembled WGS sequence"/>
</dbReference>
<organism evidence="6 7">
    <name type="scientific">Afifella marina DSM 2698</name>
    <dbReference type="NCBI Taxonomy" id="1120955"/>
    <lineage>
        <taxon>Bacteria</taxon>
        <taxon>Pseudomonadati</taxon>
        <taxon>Pseudomonadota</taxon>
        <taxon>Alphaproteobacteria</taxon>
        <taxon>Hyphomicrobiales</taxon>
        <taxon>Afifellaceae</taxon>
        <taxon>Afifella</taxon>
    </lineage>
</organism>
<proteinExistence type="inferred from homology"/>
<evidence type="ECO:0000256" key="1">
    <source>
        <dbReference type="ARBA" id="ARBA00007734"/>
    </source>
</evidence>
<dbReference type="RefSeq" id="WP_244665211.1">
    <property type="nucleotide sequence ID" value="NZ_FMVW01000002.1"/>
</dbReference>
<keyword evidence="7" id="KW-1185">Reference proteome</keyword>
<feature type="region of interest" description="Disordered" evidence="3">
    <location>
        <begin position="78"/>
        <end position="103"/>
    </location>
</feature>
<keyword evidence="4" id="KW-0732">Signal</keyword>
<dbReference type="EMBL" id="FMVW01000002">
    <property type="protein sequence ID" value="SCZ31870.1"/>
    <property type="molecule type" value="Genomic_DNA"/>
</dbReference>
<feature type="signal peptide" evidence="4">
    <location>
        <begin position="1"/>
        <end position="20"/>
    </location>
</feature>
<name>A0A1G5N5C2_AFIMA</name>
<protein>
    <submittedName>
        <fullName evidence="6">Transglycosylase SLT domain-containing protein</fullName>
    </submittedName>
</protein>
<comment type="similarity">
    <text evidence="2">Belongs to the virb1 family.</text>
</comment>
<dbReference type="InterPro" id="IPR008258">
    <property type="entry name" value="Transglycosylase_SLT_dom_1"/>
</dbReference>
<dbReference type="STRING" id="1120955.SAMN03080610_01435"/>
<evidence type="ECO:0000313" key="6">
    <source>
        <dbReference type="EMBL" id="SCZ31870.1"/>
    </source>
</evidence>
<evidence type="ECO:0000256" key="3">
    <source>
        <dbReference type="SAM" id="MobiDB-lite"/>
    </source>
</evidence>
<dbReference type="InterPro" id="IPR023346">
    <property type="entry name" value="Lysozyme-like_dom_sf"/>
</dbReference>
<evidence type="ECO:0000256" key="4">
    <source>
        <dbReference type="SAM" id="SignalP"/>
    </source>
</evidence>
<feature type="compositionally biased region" description="Basic and acidic residues" evidence="3">
    <location>
        <begin position="86"/>
        <end position="99"/>
    </location>
</feature>
<evidence type="ECO:0000313" key="7">
    <source>
        <dbReference type="Proteomes" id="UP000199347"/>
    </source>
</evidence>
<dbReference type="PANTHER" id="PTHR37423:SF2">
    <property type="entry name" value="MEMBRANE-BOUND LYTIC MUREIN TRANSGLYCOSYLASE C"/>
    <property type="match status" value="1"/>
</dbReference>
<evidence type="ECO:0000259" key="5">
    <source>
        <dbReference type="Pfam" id="PF01464"/>
    </source>
</evidence>
<dbReference type="Pfam" id="PF01464">
    <property type="entry name" value="SLT"/>
    <property type="match status" value="1"/>
</dbReference>
<accession>A0A1G5N5C2</accession>
<feature type="region of interest" description="Disordered" evidence="3">
    <location>
        <begin position="34"/>
        <end position="62"/>
    </location>
</feature>
<dbReference type="AlphaFoldDB" id="A0A1G5N5C2"/>
<evidence type="ECO:0000256" key="2">
    <source>
        <dbReference type="ARBA" id="ARBA00009387"/>
    </source>
</evidence>
<dbReference type="SUPFAM" id="SSF53955">
    <property type="entry name" value="Lysozyme-like"/>
    <property type="match status" value="1"/>
</dbReference>
<dbReference type="PANTHER" id="PTHR37423">
    <property type="entry name" value="SOLUBLE LYTIC MUREIN TRANSGLYCOSYLASE-RELATED"/>
    <property type="match status" value="1"/>
</dbReference>
<gene>
    <name evidence="6" type="ORF">SAMN03080610_01435</name>
</gene>
<sequence>MKRTIAAVLLGAAFIQPAFADDASKDLIIGAQRQAASETTTEKSGTAAQKTARTPRASSGDSSKAFIIARAHDAAPKITGSTDAVARTEKTAEAKKDTAGKTAKPASDLHALVAKAAAKHGVPVELASAVVMVESRFNSRATGSAGEIGLMQIKPATARGLGYTGSIQALYDPETNLEWGMRYLARAYELGGGNTCGTLLRYNAGHYATRMTSGAAAYCGRVKTALASAGSTV</sequence>
<comment type="similarity">
    <text evidence="1">Belongs to the transglycosylase Slt family.</text>
</comment>